<organism evidence="1 2">
    <name type="scientific">Acetatifactor muris</name>
    <dbReference type="NCBI Taxonomy" id="879566"/>
    <lineage>
        <taxon>Bacteria</taxon>
        <taxon>Bacillati</taxon>
        <taxon>Bacillota</taxon>
        <taxon>Clostridia</taxon>
        <taxon>Lachnospirales</taxon>
        <taxon>Lachnospiraceae</taxon>
        <taxon>Acetatifactor</taxon>
    </lineage>
</organism>
<reference evidence="1 2" key="1">
    <citation type="submission" date="2018-01" db="EMBL/GenBank/DDBJ databases">
        <authorList>
            <person name="Gaut B.S."/>
            <person name="Morton B.R."/>
            <person name="Clegg M.T."/>
            <person name="Duvall M.R."/>
        </authorList>
    </citation>
    <scope>NUCLEOTIDE SEQUENCE [LARGE SCALE GENOMIC DNA]</scope>
    <source>
        <strain evidence="1">GP69</strain>
    </source>
</reference>
<protein>
    <recommendedName>
        <fullName evidence="3">Virulence protein</fullName>
    </recommendedName>
</protein>
<evidence type="ECO:0008006" key="3">
    <source>
        <dbReference type="Google" id="ProtNLM"/>
    </source>
</evidence>
<dbReference type="Proteomes" id="UP000236311">
    <property type="component" value="Unassembled WGS sequence"/>
</dbReference>
<dbReference type="EMBL" id="OFSM01000009">
    <property type="protein sequence ID" value="SOY29239.1"/>
    <property type="molecule type" value="Genomic_DNA"/>
</dbReference>
<dbReference type="RefSeq" id="WP_103239356.1">
    <property type="nucleotide sequence ID" value="NZ_JANJZD010000009.1"/>
</dbReference>
<dbReference type="AlphaFoldDB" id="A0A2K4ZFL4"/>
<name>A0A2K4ZFL4_9FIRM</name>
<proteinExistence type="predicted"/>
<accession>A0A2K4ZFL4</accession>
<evidence type="ECO:0000313" key="1">
    <source>
        <dbReference type="EMBL" id="SOY29239.1"/>
    </source>
</evidence>
<sequence>MRIETNAANRKDVVKAVSAILGQPSRYLGVPTCSYQIGNCTIDRGGAVETGDEKTAEMVRAGLLEQGLIDTPQTEIEETTVSLPVEGMTAEGLKNLIYLIHSKQYLINRAFAEEVFRIPAELVEALGSAEIPDAETFLQTFQSHAEGCRGISFPDGKAAFTLPAVNDPDMIRAFTHLTAAMAQQAKEQKRIRPDETIEENEKYYMRIWLLRLGFGGAEGKEVRNLLLKNLKGHSAFRTEENKQRWQEARRNEREAARLQAAVEAAGQPEAELAGTEADAVLIEQVNQSFEKGME</sequence>
<dbReference type="OrthoDB" id="9775356at2"/>
<evidence type="ECO:0000313" key="2">
    <source>
        <dbReference type="Proteomes" id="UP000236311"/>
    </source>
</evidence>
<gene>
    <name evidence="1" type="ORF">AMURIS_01954</name>
</gene>
<keyword evidence="2" id="KW-1185">Reference proteome</keyword>